<gene>
    <name evidence="2" type="ORF">GWK47_033827</name>
</gene>
<dbReference type="EMBL" id="JACEEZ010002956">
    <property type="protein sequence ID" value="KAG0727821.1"/>
    <property type="molecule type" value="Genomic_DNA"/>
</dbReference>
<evidence type="ECO:0000313" key="3">
    <source>
        <dbReference type="Proteomes" id="UP000770661"/>
    </source>
</evidence>
<dbReference type="AlphaFoldDB" id="A0A8J4YRQ5"/>
<dbReference type="OrthoDB" id="6434442at2759"/>
<feature type="region of interest" description="Disordered" evidence="1">
    <location>
        <begin position="316"/>
        <end position="346"/>
    </location>
</feature>
<protein>
    <submittedName>
        <fullName evidence="2">Uncharacterized protein</fullName>
    </submittedName>
</protein>
<keyword evidence="3" id="KW-1185">Reference proteome</keyword>
<accession>A0A8J4YRQ5</accession>
<reference evidence="2" key="1">
    <citation type="submission" date="2020-07" db="EMBL/GenBank/DDBJ databases">
        <title>The High-quality genome of the commercially important snow crab, Chionoecetes opilio.</title>
        <authorList>
            <person name="Jeong J.-H."/>
            <person name="Ryu S."/>
        </authorList>
    </citation>
    <scope>NUCLEOTIDE SEQUENCE</scope>
    <source>
        <strain evidence="2">MADBK_172401_WGS</strain>
        <tissue evidence="2">Digestive gland</tissue>
    </source>
</reference>
<evidence type="ECO:0000313" key="2">
    <source>
        <dbReference type="EMBL" id="KAG0727821.1"/>
    </source>
</evidence>
<sequence>MAVVLPLARLDVDPSSPTAAEEWRHWHRTFTHFIEQGGSKAANKFNTLLNCVTLNVFEYIEECEDFDTAITTLQKLQEQSVRAERGSRVLTVTTVAERLQRTCRCCGQKGALLALCTGLIPQAGARPARPPFELHPTSGAVIVGGVEMARAARGDQLLTPSLPQVPTQQSRTLGRKCLWRVAYFGGPRHIPTFSSRLHPRQSPTLPGGSMRLLGTITWSRSSWGLSPPQAVHLHSRRSANKLYLSLKACKALAWSITPFPAPLSPTSVCAVEPSDHPTRPTRPEAPPHEIVEENVDRLRDMVLEHFGRTVFAHGTHAATRDERSAHHVHYGPDTTPPRSPRPASVPLHSLTRTRHKAFDDTITDVPGSSSAWTTLYSHGSSVSDAFWHTYHFLQSAWRAVSPCDLTSFRCRRSVTFAGYTPGLEGYQPSRDLVNRIKPTASCPPSPP</sequence>
<dbReference type="Proteomes" id="UP000770661">
    <property type="component" value="Unassembled WGS sequence"/>
</dbReference>
<evidence type="ECO:0000256" key="1">
    <source>
        <dbReference type="SAM" id="MobiDB-lite"/>
    </source>
</evidence>
<organism evidence="2 3">
    <name type="scientific">Chionoecetes opilio</name>
    <name type="common">Atlantic snow crab</name>
    <name type="synonym">Cancer opilio</name>
    <dbReference type="NCBI Taxonomy" id="41210"/>
    <lineage>
        <taxon>Eukaryota</taxon>
        <taxon>Metazoa</taxon>
        <taxon>Ecdysozoa</taxon>
        <taxon>Arthropoda</taxon>
        <taxon>Crustacea</taxon>
        <taxon>Multicrustacea</taxon>
        <taxon>Malacostraca</taxon>
        <taxon>Eumalacostraca</taxon>
        <taxon>Eucarida</taxon>
        <taxon>Decapoda</taxon>
        <taxon>Pleocyemata</taxon>
        <taxon>Brachyura</taxon>
        <taxon>Eubrachyura</taxon>
        <taxon>Majoidea</taxon>
        <taxon>Majidae</taxon>
        <taxon>Chionoecetes</taxon>
    </lineage>
</organism>
<name>A0A8J4YRQ5_CHIOP</name>
<comment type="caution">
    <text evidence="2">The sequence shown here is derived from an EMBL/GenBank/DDBJ whole genome shotgun (WGS) entry which is preliminary data.</text>
</comment>
<proteinExistence type="predicted"/>